<feature type="coiled-coil region" evidence="1">
    <location>
        <begin position="183"/>
        <end position="255"/>
    </location>
</feature>
<accession>A0A941IDZ9</accession>
<dbReference type="RefSeq" id="WP_166530801.1">
    <property type="nucleotide sequence ID" value="NZ_JAGSOT010000062.1"/>
</dbReference>
<dbReference type="AlphaFoldDB" id="A0A941IDZ9"/>
<keyword evidence="3" id="KW-1185">Reference proteome</keyword>
<evidence type="ECO:0000256" key="1">
    <source>
        <dbReference type="SAM" id="Coils"/>
    </source>
</evidence>
<protein>
    <submittedName>
        <fullName evidence="2">Uncharacterized protein</fullName>
    </submittedName>
</protein>
<reference evidence="2" key="1">
    <citation type="submission" date="2021-04" db="EMBL/GenBank/DDBJ databases">
        <title>Isolation and polyphasic classification of algal microorganism.</title>
        <authorList>
            <person name="Wang S."/>
        </authorList>
    </citation>
    <scope>NUCLEOTIDE SEQUENCE</scope>
    <source>
        <strain evidence="2">720a</strain>
    </source>
</reference>
<sequence>MSIIRDKQTSLGTLYERCDSNNKLIQKFGAIGFKRASESKRTYFIITDLNGSLVDAANIYLNKKIGHSKYRKRETAFSALKVFFSFLQLLHLNHPRELTNDISSIKVQEQLVQIERFLQKFCTKQKQLNEQIKQHSKLSISSVSSGSNVPRSQINLNISTLKQYIERRIDEIEKADILKINKTEKLRSEKKELDKYVDGLRQQIVDNFELKLYINKLETENRRLILQIEDRQRDIQKLEIENNKLRKEVSKQNNQKIVPFN</sequence>
<evidence type="ECO:0000313" key="3">
    <source>
        <dbReference type="Proteomes" id="UP000675284"/>
    </source>
</evidence>
<evidence type="ECO:0000313" key="2">
    <source>
        <dbReference type="EMBL" id="MBR7797625.1"/>
    </source>
</evidence>
<comment type="caution">
    <text evidence="2">The sequence shown here is derived from an EMBL/GenBank/DDBJ whole genome shotgun (WGS) entry which is preliminary data.</text>
</comment>
<organism evidence="2 3">
    <name type="scientific">Virgibacillus salarius</name>
    <dbReference type="NCBI Taxonomy" id="447199"/>
    <lineage>
        <taxon>Bacteria</taxon>
        <taxon>Bacillati</taxon>
        <taxon>Bacillota</taxon>
        <taxon>Bacilli</taxon>
        <taxon>Bacillales</taxon>
        <taxon>Bacillaceae</taxon>
        <taxon>Virgibacillus</taxon>
    </lineage>
</organism>
<dbReference type="EMBL" id="JAGSOT010000062">
    <property type="protein sequence ID" value="MBR7797625.1"/>
    <property type="molecule type" value="Genomic_DNA"/>
</dbReference>
<name>A0A941IDZ9_9BACI</name>
<proteinExistence type="predicted"/>
<keyword evidence="1" id="KW-0175">Coiled coil</keyword>
<dbReference type="Proteomes" id="UP000675284">
    <property type="component" value="Unassembled WGS sequence"/>
</dbReference>
<gene>
    <name evidence="2" type="ORF">KCX74_16465</name>
</gene>